<dbReference type="Proteomes" id="UP001107558">
    <property type="component" value="Chromosome 3"/>
</dbReference>
<dbReference type="InterPro" id="IPR026873">
    <property type="entry name" value="Ptb1"/>
</dbReference>
<dbReference type="EC" id="2.5.1.60" evidence="9"/>
<evidence type="ECO:0000256" key="3">
    <source>
        <dbReference type="ARBA" id="ARBA00022602"/>
    </source>
</evidence>
<dbReference type="OrthoDB" id="5428259at2759"/>
<evidence type="ECO:0000313" key="12">
    <source>
        <dbReference type="Proteomes" id="UP001107558"/>
    </source>
</evidence>
<evidence type="ECO:0000256" key="8">
    <source>
        <dbReference type="ARBA" id="ARBA00047658"/>
    </source>
</evidence>
<keyword evidence="12" id="KW-1185">Reference proteome</keyword>
<comment type="cofactor">
    <cofactor evidence="9">
        <name>Zn(2+)</name>
        <dbReference type="ChEBI" id="CHEBI:29105"/>
    </cofactor>
    <text evidence="9">Binds 1 zinc ion per subunit.</text>
</comment>
<evidence type="ECO:0000259" key="10">
    <source>
        <dbReference type="Pfam" id="PF00432"/>
    </source>
</evidence>
<evidence type="ECO:0000256" key="2">
    <source>
        <dbReference type="ARBA" id="ARBA00011355"/>
    </source>
</evidence>
<protein>
    <recommendedName>
        <fullName evidence="9">Geranylgeranyl transferase type-2 subunit beta</fullName>
        <ecNumber evidence="9">2.5.1.60</ecNumber>
    </recommendedName>
</protein>
<comment type="function">
    <text evidence="9">Catalyzes the transfer of a geranylgeranyl moiety from geranylgeranyl diphosphate to both cysteines of proteins with the C-terminal sequence -XXCC, -XCXC and -CCXX.</text>
</comment>
<dbReference type="GO" id="GO:0005968">
    <property type="term" value="C:Rab-protein geranylgeranyltransferase complex"/>
    <property type="evidence" value="ECO:0007669"/>
    <property type="project" value="UniProtKB-UniRule"/>
</dbReference>
<evidence type="ECO:0000256" key="1">
    <source>
        <dbReference type="ARBA" id="ARBA00010497"/>
    </source>
</evidence>
<dbReference type="InterPro" id="IPR045089">
    <property type="entry name" value="PGGT1B-like"/>
</dbReference>
<gene>
    <name evidence="11" type="ORF">PVAND_002054</name>
</gene>
<evidence type="ECO:0000256" key="7">
    <source>
        <dbReference type="ARBA" id="ARBA00022833"/>
    </source>
</evidence>
<keyword evidence="4 9" id="KW-0808">Transferase</keyword>
<dbReference type="GO" id="GO:0072657">
    <property type="term" value="P:protein localization to membrane"/>
    <property type="evidence" value="ECO:0007669"/>
    <property type="project" value="UniProtKB-ARBA"/>
</dbReference>
<dbReference type="EMBL" id="JADBJN010000003">
    <property type="protein sequence ID" value="KAG5671884.1"/>
    <property type="molecule type" value="Genomic_DNA"/>
</dbReference>
<comment type="catalytic activity">
    <reaction evidence="8 9">
        <text>geranylgeranyl diphosphate + L-cysteinyl-[protein] = S-geranylgeranyl-L-cysteinyl-[protein] + diphosphate</text>
        <dbReference type="Rhea" id="RHEA:21240"/>
        <dbReference type="Rhea" id="RHEA-COMP:10131"/>
        <dbReference type="Rhea" id="RHEA-COMP:11537"/>
        <dbReference type="ChEBI" id="CHEBI:29950"/>
        <dbReference type="ChEBI" id="CHEBI:33019"/>
        <dbReference type="ChEBI" id="CHEBI:57533"/>
        <dbReference type="ChEBI" id="CHEBI:86021"/>
        <dbReference type="EC" id="2.5.1.60"/>
    </reaction>
</comment>
<comment type="subunit">
    <text evidence="2">Heterodimer of an alpha and a beta subunit.</text>
</comment>
<reference evidence="11" key="1">
    <citation type="submission" date="2021-03" db="EMBL/GenBank/DDBJ databases">
        <title>Chromosome level genome of the anhydrobiotic midge Polypedilum vanderplanki.</title>
        <authorList>
            <person name="Yoshida Y."/>
            <person name="Kikawada T."/>
            <person name="Gusev O."/>
        </authorList>
    </citation>
    <scope>NUCLEOTIDE SEQUENCE</scope>
    <source>
        <strain evidence="11">NIAS01</strain>
        <tissue evidence="11">Whole body or cell culture</tissue>
    </source>
</reference>
<dbReference type="CDD" id="cd02894">
    <property type="entry name" value="GGTase-II"/>
    <property type="match status" value="1"/>
</dbReference>
<sequence>MDFIDEDFIDHNKNNKNNHKKMEVDQNEELPTKFDMEMTIKYVANHGNDKNDFEYTMTEFLRMSGIYWGTTCLDIMGHLDKLDKKSIIEFIKNCQCKKSGGIAACDSHDPHILYSLSAVQILCIYDALDEIDIPALGKYVQSLQQIDGSFFGDKWGEVDTRFSFCAVAILALTNQMNLIDVDKAVEFVMSCVNPDGGFGSKPYAESHAGLIYCCVGFLSITHNLHRLETEKLAWWLCERQLKSGGLNGRPEKLPDVCYSWWVLSSLTIMGKAHWIDGAKLKEFIISCLDTETGGFSDRPGNMPDIFHTLFGIGALSLLGYENLKKINPTFCMPEEIVSKIYQAQILEY</sequence>
<dbReference type="AlphaFoldDB" id="A0A9J6BPU3"/>
<dbReference type="Gene3D" id="1.50.10.20">
    <property type="match status" value="1"/>
</dbReference>
<keyword evidence="5 9" id="KW-0479">Metal-binding</keyword>
<dbReference type="PANTHER" id="PTHR11774">
    <property type="entry name" value="GERANYLGERANYL TRANSFERASE TYPE BETA SUBUNIT"/>
    <property type="match status" value="1"/>
</dbReference>
<dbReference type="FunFam" id="1.50.10.20:FF:000012">
    <property type="entry name" value="Geranylgeranyl transferase type-2 subunit beta"/>
    <property type="match status" value="1"/>
</dbReference>
<name>A0A9J6BPU3_POLVA</name>
<dbReference type="PANTHER" id="PTHR11774:SF11">
    <property type="entry name" value="GERANYLGERANYL TRANSFERASE TYPE-2 SUBUNIT BETA"/>
    <property type="match status" value="1"/>
</dbReference>
<dbReference type="InterPro" id="IPR001330">
    <property type="entry name" value="Prenyltrans"/>
</dbReference>
<keyword evidence="3 9" id="KW-0637">Prenyltransferase</keyword>
<dbReference type="SUPFAM" id="SSF48239">
    <property type="entry name" value="Terpenoid cyclases/Protein prenyltransferases"/>
    <property type="match status" value="1"/>
</dbReference>
<accession>A0A9J6BPU3</accession>
<organism evidence="11 12">
    <name type="scientific">Polypedilum vanderplanki</name>
    <name type="common">Sleeping chironomid midge</name>
    <dbReference type="NCBI Taxonomy" id="319348"/>
    <lineage>
        <taxon>Eukaryota</taxon>
        <taxon>Metazoa</taxon>
        <taxon>Ecdysozoa</taxon>
        <taxon>Arthropoda</taxon>
        <taxon>Hexapoda</taxon>
        <taxon>Insecta</taxon>
        <taxon>Pterygota</taxon>
        <taxon>Neoptera</taxon>
        <taxon>Endopterygota</taxon>
        <taxon>Diptera</taxon>
        <taxon>Nematocera</taxon>
        <taxon>Chironomoidea</taxon>
        <taxon>Chironomidae</taxon>
        <taxon>Chironominae</taxon>
        <taxon>Polypedilum</taxon>
        <taxon>Polypedilum</taxon>
    </lineage>
</organism>
<proteinExistence type="inferred from homology"/>
<dbReference type="Pfam" id="PF00432">
    <property type="entry name" value="Prenyltrans"/>
    <property type="match status" value="1"/>
</dbReference>
<keyword evidence="7 9" id="KW-0862">Zinc</keyword>
<feature type="domain" description="Prenyltransferase alpha-alpha toroid" evidence="10">
    <location>
        <begin position="35"/>
        <end position="332"/>
    </location>
</feature>
<comment type="caution">
    <text evidence="11">The sequence shown here is derived from an EMBL/GenBank/DDBJ whole genome shotgun (WGS) entry which is preliminary data.</text>
</comment>
<comment type="similarity">
    <text evidence="1 9">Belongs to the protein prenyltransferase subunit beta family.</text>
</comment>
<evidence type="ECO:0000256" key="6">
    <source>
        <dbReference type="ARBA" id="ARBA00022737"/>
    </source>
</evidence>
<dbReference type="InterPro" id="IPR008930">
    <property type="entry name" value="Terpenoid_cyclase/PrenylTrfase"/>
</dbReference>
<evidence type="ECO:0000256" key="9">
    <source>
        <dbReference type="RuleBase" id="RU365076"/>
    </source>
</evidence>
<keyword evidence="6" id="KW-0677">Repeat</keyword>
<evidence type="ECO:0000256" key="4">
    <source>
        <dbReference type="ARBA" id="ARBA00022679"/>
    </source>
</evidence>
<evidence type="ECO:0000256" key="5">
    <source>
        <dbReference type="ARBA" id="ARBA00022723"/>
    </source>
</evidence>
<dbReference type="GO" id="GO:0046872">
    <property type="term" value="F:metal ion binding"/>
    <property type="evidence" value="ECO:0007669"/>
    <property type="project" value="UniProtKB-KW"/>
</dbReference>
<dbReference type="GO" id="GO:0004663">
    <property type="term" value="F:Rab geranylgeranyltransferase activity"/>
    <property type="evidence" value="ECO:0007669"/>
    <property type="project" value="UniProtKB-UniRule"/>
</dbReference>
<evidence type="ECO:0000313" key="11">
    <source>
        <dbReference type="EMBL" id="KAG5671884.1"/>
    </source>
</evidence>